<dbReference type="PROSITE" id="PS50887">
    <property type="entry name" value="GGDEF"/>
    <property type="match status" value="1"/>
</dbReference>
<evidence type="ECO:0000313" key="7">
    <source>
        <dbReference type="Proteomes" id="UP001205843"/>
    </source>
</evidence>
<dbReference type="SMART" id="SM00091">
    <property type="entry name" value="PAS"/>
    <property type="match status" value="5"/>
</dbReference>
<evidence type="ECO:0000256" key="1">
    <source>
        <dbReference type="ARBA" id="ARBA00001946"/>
    </source>
</evidence>
<dbReference type="GO" id="GO:0003824">
    <property type="term" value="F:catalytic activity"/>
    <property type="evidence" value="ECO:0007669"/>
    <property type="project" value="UniProtKB-ARBA"/>
</dbReference>
<dbReference type="InterPro" id="IPR029787">
    <property type="entry name" value="Nucleotide_cyclase"/>
</dbReference>
<sequence length="1434" mass="160798">MHVFRQSEGGINQAMATAYQDDGQLLGRLAQSLDEPVYIVDATARIHFANPAARKLLDLDDSSAPHTLSQAFVQVPDQGMRWMKAVEAVHRTGYWQGELIIRGGNGDRRHLQATLVSDHDGPDAHFAVLARDLSAQQDWELELEAREARLERARAFSRVMVNRMSLDGSWRQVAPQFCELLDYSETDLLGRRFTDFSDKEESVYQERILQRMAVGELRHADLEKCYYRRDGEQVWVELSVTVVEDAGGEPVELYCYLVDITERRRADMALDYRRRSLELIAELSSRFISIGLGELDVAIHRALESIGRHAEVQRCYLLQYRDDGETAWCTHEWCATGVPPAIQDLQPVPPDAFRWLLDRQRTGVMLDIDHLDDLPPEAAMDRVGLEEQGIKSLLLCPLRIHDQLVGYVGFDVVTEPRQWSGDAKLLLSLAGQMLLHVMQRAEGLRTLAASEQRYRSMVENAVEAIIVFDLVSRRFVDANENALALFQVDRETLLSATPSDFLAQWQPGDPADDVTVEALFESLEEGSRRSVECVCCNTEADTFPAEVHVVRLPSGNGQALVRASIIDMSERRAAEQNLLNERYFTESAINSLPGIFYLLDEHFQVRRWNQRLEELAGMDRLRGLPSLIDCFVEADRAAVEVGLGRVMERGSGSIEGRLLDVRSGRRIPHVLTLRRVDAPDGLYLVGTGVDVSERLEQEQQRLNHLRRTRYQHEALGHIATSDAVAEGDLSAAFRLVTELGAAAMGVERCSVWLLREADALLECEDLYIASVGRHDQGGVLTRDEFSDYYENLRTGVAVDVDDAVNDPRTALLAETYLKPFGIESLLDSPILIAGRVVGVFSVESVDELRRWTPEEVSFVSSVAGQIAQAMINRERRRAQDALQESETRYRALYDHNPSMFFTVDINGFIRSVNSYAGETLGCPVEELVGQPFDLLQSRQSRDAVDNHIRVALDADGDVHRWDAEFICADGTSLWARVTARAMSAMDDVPVVLAVCEDVTEARKLSEELSYQASHDALTGLCNRREFENRLKRALETSKSERVTHALMYMDLDQFKVINDTCGHIAGDELLRQLGEMLRALVSRRDTLSRLGGDEFGVLLEYCEPENARRLAESVRRAVSDFRFVWGQRSFGIGVSIGVVPISESSSSIDDVLSLADTACYAAKDQGRNRIHFYREDDSELARRHGEMQWVGRIRDALDDNRFELYAQPIAPLGNPALPGRHYEVLLRMRDEKGSLVMPGAFLPAAERFGLASRLDRWVVAATLAWLAGKPERLSGLNTCSINLSGHSFDEEEFLDFLLEQVSHGNVPPDKLCFEITETAAIRNLTAAAPFISRLKDLGCRFALDDFGSGLSSFAYLKNLPVDFLKIDGLFVKDIADDPIDFALVKSINEIGHVMGKQTIAEFVENDAILQLIREIGVDYAQGYGIGKPIPLSDI</sequence>
<dbReference type="InterPro" id="IPR029016">
    <property type="entry name" value="GAF-like_dom_sf"/>
</dbReference>
<evidence type="ECO:0000259" key="5">
    <source>
        <dbReference type="PROSITE" id="PS50887"/>
    </source>
</evidence>
<dbReference type="EMBL" id="JALJXV010000008">
    <property type="protein sequence ID" value="MCP1676185.1"/>
    <property type="molecule type" value="Genomic_DNA"/>
</dbReference>
<dbReference type="NCBIfam" id="TIGR00254">
    <property type="entry name" value="GGDEF"/>
    <property type="match status" value="1"/>
</dbReference>
<dbReference type="Pfam" id="PF08448">
    <property type="entry name" value="PAS_4"/>
    <property type="match status" value="1"/>
</dbReference>
<dbReference type="CDD" id="cd01949">
    <property type="entry name" value="GGDEF"/>
    <property type="match status" value="1"/>
</dbReference>
<dbReference type="SMART" id="SM00267">
    <property type="entry name" value="GGDEF"/>
    <property type="match status" value="1"/>
</dbReference>
<dbReference type="InterPro" id="IPR001633">
    <property type="entry name" value="EAL_dom"/>
</dbReference>
<dbReference type="Gene3D" id="3.30.450.20">
    <property type="entry name" value="PAS domain"/>
    <property type="match status" value="5"/>
</dbReference>
<dbReference type="SUPFAM" id="SSF55073">
    <property type="entry name" value="Nucleotide cyclase"/>
    <property type="match status" value="1"/>
</dbReference>
<dbReference type="PROSITE" id="PS50112">
    <property type="entry name" value="PAS"/>
    <property type="match status" value="1"/>
</dbReference>
<accession>A0AAE3G5I5</accession>
<proteinExistence type="predicted"/>
<dbReference type="SMART" id="SM00086">
    <property type="entry name" value="PAC"/>
    <property type="match status" value="5"/>
</dbReference>
<dbReference type="Proteomes" id="UP001205843">
    <property type="component" value="Unassembled WGS sequence"/>
</dbReference>
<dbReference type="SUPFAM" id="SSF55781">
    <property type="entry name" value="GAF domain-like"/>
    <property type="match status" value="2"/>
</dbReference>
<dbReference type="InterPro" id="IPR035965">
    <property type="entry name" value="PAS-like_dom_sf"/>
</dbReference>
<comment type="caution">
    <text evidence="6">The sequence shown here is derived from an EMBL/GenBank/DDBJ whole genome shotgun (WGS) entry which is preliminary data.</text>
</comment>
<dbReference type="InterPro" id="IPR013767">
    <property type="entry name" value="PAS_fold"/>
</dbReference>
<dbReference type="NCBIfam" id="TIGR00229">
    <property type="entry name" value="sensory_box"/>
    <property type="match status" value="4"/>
</dbReference>
<dbReference type="SMART" id="SM00052">
    <property type="entry name" value="EAL"/>
    <property type="match status" value="1"/>
</dbReference>
<evidence type="ECO:0000259" key="4">
    <source>
        <dbReference type="PROSITE" id="PS50883"/>
    </source>
</evidence>
<dbReference type="InterPro" id="IPR000014">
    <property type="entry name" value="PAS"/>
</dbReference>
<dbReference type="InterPro" id="IPR000160">
    <property type="entry name" value="GGDEF_dom"/>
</dbReference>
<dbReference type="SUPFAM" id="SSF141868">
    <property type="entry name" value="EAL domain-like"/>
    <property type="match status" value="1"/>
</dbReference>
<dbReference type="InterPro" id="IPR000700">
    <property type="entry name" value="PAS-assoc_C"/>
</dbReference>
<dbReference type="InterPro" id="IPR013656">
    <property type="entry name" value="PAS_4"/>
</dbReference>
<dbReference type="InterPro" id="IPR052155">
    <property type="entry name" value="Biofilm_reg_signaling"/>
</dbReference>
<dbReference type="Pfam" id="PF00990">
    <property type="entry name" value="GGDEF"/>
    <property type="match status" value="1"/>
</dbReference>
<dbReference type="Pfam" id="PF00989">
    <property type="entry name" value="PAS"/>
    <property type="match status" value="1"/>
</dbReference>
<feature type="domain" description="EAL" evidence="4">
    <location>
        <begin position="1186"/>
        <end position="1434"/>
    </location>
</feature>
<dbReference type="FunFam" id="3.30.70.270:FF:000001">
    <property type="entry name" value="Diguanylate cyclase domain protein"/>
    <property type="match status" value="1"/>
</dbReference>
<feature type="domain" description="GGDEF" evidence="5">
    <location>
        <begin position="1042"/>
        <end position="1175"/>
    </location>
</feature>
<dbReference type="PANTHER" id="PTHR44757:SF4">
    <property type="entry name" value="DIGUANYLATE CYCLASE DGCE-RELATED"/>
    <property type="match status" value="1"/>
</dbReference>
<dbReference type="Pfam" id="PF00563">
    <property type="entry name" value="EAL"/>
    <property type="match status" value="1"/>
</dbReference>
<dbReference type="Gene3D" id="3.30.450.40">
    <property type="match status" value="2"/>
</dbReference>
<evidence type="ECO:0000259" key="3">
    <source>
        <dbReference type="PROSITE" id="PS50113"/>
    </source>
</evidence>
<dbReference type="InterPro" id="IPR001610">
    <property type="entry name" value="PAC"/>
</dbReference>
<dbReference type="CDD" id="cd01948">
    <property type="entry name" value="EAL"/>
    <property type="match status" value="1"/>
</dbReference>
<name>A0AAE3G5I5_9GAMM</name>
<dbReference type="Gene3D" id="3.20.20.450">
    <property type="entry name" value="EAL domain"/>
    <property type="match status" value="1"/>
</dbReference>
<protein>
    <submittedName>
        <fullName evidence="6">Diguanylate cyclase (GGDEF)-like protein/PAS domain S-box-containing protein</fullName>
    </submittedName>
</protein>
<feature type="domain" description="PAC" evidence="3">
    <location>
        <begin position="959"/>
        <end position="1010"/>
    </location>
</feature>
<dbReference type="InterPro" id="IPR003018">
    <property type="entry name" value="GAF"/>
</dbReference>
<dbReference type="PANTHER" id="PTHR44757">
    <property type="entry name" value="DIGUANYLATE CYCLASE DGCP"/>
    <property type="match status" value="1"/>
</dbReference>
<dbReference type="InterPro" id="IPR035919">
    <property type="entry name" value="EAL_sf"/>
</dbReference>
<feature type="domain" description="PAS" evidence="2">
    <location>
        <begin position="885"/>
        <end position="955"/>
    </location>
</feature>
<dbReference type="Pfam" id="PF13188">
    <property type="entry name" value="PAS_8"/>
    <property type="match status" value="1"/>
</dbReference>
<dbReference type="Pfam" id="PF13426">
    <property type="entry name" value="PAS_9"/>
    <property type="match status" value="2"/>
</dbReference>
<evidence type="ECO:0000259" key="2">
    <source>
        <dbReference type="PROSITE" id="PS50112"/>
    </source>
</evidence>
<dbReference type="PROSITE" id="PS50883">
    <property type="entry name" value="EAL"/>
    <property type="match status" value="1"/>
</dbReference>
<dbReference type="SUPFAM" id="SSF55785">
    <property type="entry name" value="PYP-like sensor domain (PAS domain)"/>
    <property type="match status" value="5"/>
</dbReference>
<dbReference type="GO" id="GO:0006355">
    <property type="term" value="P:regulation of DNA-templated transcription"/>
    <property type="evidence" value="ECO:0007669"/>
    <property type="project" value="InterPro"/>
</dbReference>
<gene>
    <name evidence="6" type="ORF">J2T57_003344</name>
</gene>
<evidence type="ECO:0000313" key="6">
    <source>
        <dbReference type="EMBL" id="MCP1676185.1"/>
    </source>
</evidence>
<dbReference type="SMART" id="SM00065">
    <property type="entry name" value="GAF"/>
    <property type="match status" value="2"/>
</dbReference>
<reference evidence="6" key="1">
    <citation type="submission" date="2022-03" db="EMBL/GenBank/DDBJ databases">
        <title>Genomic Encyclopedia of Type Strains, Phase III (KMG-III): the genomes of soil and plant-associated and newly described type strains.</title>
        <authorList>
            <person name="Whitman W."/>
        </authorList>
    </citation>
    <scope>NUCLEOTIDE SEQUENCE</scope>
    <source>
        <strain evidence="6">ANL 6-2</strain>
    </source>
</reference>
<dbReference type="CDD" id="cd00130">
    <property type="entry name" value="PAS"/>
    <property type="match status" value="4"/>
</dbReference>
<dbReference type="Pfam" id="PF01590">
    <property type="entry name" value="GAF"/>
    <property type="match status" value="2"/>
</dbReference>
<feature type="domain" description="PAC" evidence="3">
    <location>
        <begin position="220"/>
        <end position="272"/>
    </location>
</feature>
<dbReference type="Gene3D" id="3.30.70.270">
    <property type="match status" value="1"/>
</dbReference>
<keyword evidence="7" id="KW-1185">Reference proteome</keyword>
<dbReference type="InterPro" id="IPR043128">
    <property type="entry name" value="Rev_trsase/Diguanyl_cyclase"/>
</dbReference>
<dbReference type="PROSITE" id="PS50113">
    <property type="entry name" value="PAC"/>
    <property type="match status" value="2"/>
</dbReference>
<comment type="cofactor">
    <cofactor evidence="1">
        <name>Mg(2+)</name>
        <dbReference type="ChEBI" id="CHEBI:18420"/>
    </cofactor>
</comment>
<organism evidence="6 7">
    <name type="scientific">Natronocella acetinitrilica</name>
    <dbReference type="NCBI Taxonomy" id="414046"/>
    <lineage>
        <taxon>Bacteria</taxon>
        <taxon>Pseudomonadati</taxon>
        <taxon>Pseudomonadota</taxon>
        <taxon>Gammaproteobacteria</taxon>
        <taxon>Chromatiales</taxon>
        <taxon>Ectothiorhodospiraceae</taxon>
        <taxon>Natronocella</taxon>
    </lineage>
</organism>